<reference evidence="1 2" key="1">
    <citation type="submission" date="2018-10" db="EMBL/GenBank/DDBJ databases">
        <title>Genome assembly for a Yunnan-Guizhou Plateau 3E fish, Anabarilius grahami (Regan), and its evolutionary and genetic applications.</title>
        <authorList>
            <person name="Jiang W."/>
        </authorList>
    </citation>
    <scope>NUCLEOTIDE SEQUENCE [LARGE SCALE GENOMIC DNA]</scope>
    <source>
        <strain evidence="1">AG-KIZ</strain>
        <tissue evidence="1">Muscle</tissue>
    </source>
</reference>
<dbReference type="AlphaFoldDB" id="A0A3N0XYN6"/>
<comment type="caution">
    <text evidence="1">The sequence shown here is derived from an EMBL/GenBank/DDBJ whole genome shotgun (WGS) entry which is preliminary data.</text>
</comment>
<proteinExistence type="predicted"/>
<keyword evidence="2" id="KW-1185">Reference proteome</keyword>
<dbReference type="EMBL" id="RJVU01057857">
    <property type="protein sequence ID" value="ROK15736.1"/>
    <property type="molecule type" value="Genomic_DNA"/>
</dbReference>
<name>A0A3N0XYN6_ANAGA</name>
<dbReference type="Proteomes" id="UP000281406">
    <property type="component" value="Unassembled WGS sequence"/>
</dbReference>
<accession>A0A3N0XYN6</accession>
<gene>
    <name evidence="1" type="ORF">DPX16_10040</name>
</gene>
<organism evidence="1 2">
    <name type="scientific">Anabarilius grahami</name>
    <name type="common">Kanglang fish</name>
    <name type="synonym">Barilius grahami</name>
    <dbReference type="NCBI Taxonomy" id="495550"/>
    <lineage>
        <taxon>Eukaryota</taxon>
        <taxon>Metazoa</taxon>
        <taxon>Chordata</taxon>
        <taxon>Craniata</taxon>
        <taxon>Vertebrata</taxon>
        <taxon>Euteleostomi</taxon>
        <taxon>Actinopterygii</taxon>
        <taxon>Neopterygii</taxon>
        <taxon>Teleostei</taxon>
        <taxon>Ostariophysi</taxon>
        <taxon>Cypriniformes</taxon>
        <taxon>Xenocyprididae</taxon>
        <taxon>Xenocypridinae</taxon>
        <taxon>Xenocypridinae incertae sedis</taxon>
        <taxon>Anabarilius</taxon>
    </lineage>
</organism>
<evidence type="ECO:0000313" key="1">
    <source>
        <dbReference type="EMBL" id="ROK15736.1"/>
    </source>
</evidence>
<sequence length="94" mass="10732">MTVGFIQLRDLNDGRFCWFTKSRWSDLLGYEISMTVGFAGLRDFNGDLNNGWFCRVTSPQLHSALFGYEISMTVGFAGLRDLNDGRFYSVTRSQ</sequence>
<evidence type="ECO:0000313" key="2">
    <source>
        <dbReference type="Proteomes" id="UP000281406"/>
    </source>
</evidence>
<protein>
    <submittedName>
        <fullName evidence="1">Uncharacterized protein</fullName>
    </submittedName>
</protein>